<sequence>MSADDGLIAQQQQIMQQLAQVATAISALDDKIAGTQAAIDTTQQKVDKERGEVRVLARTVYAQPASPLLVIFSASSPSDALTRYSDLKVAAERAAATKAALDRDTDRLKADKANLEKDRARQVAMQQDLSDKYQQLGDAIAAQAVRSQKPVPDQTQTPAAPATTANTPPVAQGSIQQIILDAFASQGAGAQAWALRIAKCESGYNPRAVNASSGAAGLFQFLPSTWRNMPQGKAGKDVFDPVANAQAAAYYYSTSGAGPWVCR</sequence>
<protein>
    <submittedName>
        <fullName evidence="3">Transglycosylase SLT domain-containing protein</fullName>
    </submittedName>
</protein>
<organism evidence="3 4">
    <name type="scientific">Candidatus Dormiibacter inghamiae</name>
    <dbReference type="NCBI Taxonomy" id="3127013"/>
    <lineage>
        <taxon>Bacteria</taxon>
        <taxon>Bacillati</taxon>
        <taxon>Candidatus Dormiibacterota</taxon>
        <taxon>Candidatus Dormibacteria</taxon>
        <taxon>Candidatus Dormibacterales</taxon>
        <taxon>Candidatus Dormibacteraceae</taxon>
        <taxon>Candidatus Dormiibacter</taxon>
    </lineage>
</organism>
<dbReference type="Gene3D" id="1.10.530.10">
    <property type="match status" value="1"/>
</dbReference>
<comment type="caution">
    <text evidence="3">The sequence shown here is derived from an EMBL/GenBank/DDBJ whole genome shotgun (WGS) entry which is preliminary data.</text>
</comment>
<accession>A0A934K854</accession>
<reference evidence="3 4" key="1">
    <citation type="submission" date="2020-10" db="EMBL/GenBank/DDBJ databases">
        <title>Ca. Dormibacterota MAGs.</title>
        <authorList>
            <person name="Montgomery K."/>
        </authorList>
    </citation>
    <scope>NUCLEOTIDE SEQUENCE [LARGE SCALE GENOMIC DNA]</scope>
    <source>
        <strain evidence="3">SC8811_S16_3</strain>
    </source>
</reference>
<proteinExistence type="predicted"/>
<dbReference type="RefSeq" id="WP_338176632.1">
    <property type="nucleotide sequence ID" value="NZ_JAEKNQ010000018.1"/>
</dbReference>
<evidence type="ECO:0000259" key="2">
    <source>
        <dbReference type="Pfam" id="PF01464"/>
    </source>
</evidence>
<gene>
    <name evidence="3" type="ORF">JF888_03415</name>
</gene>
<evidence type="ECO:0000256" key="1">
    <source>
        <dbReference type="SAM" id="MobiDB-lite"/>
    </source>
</evidence>
<dbReference type="InterPro" id="IPR023346">
    <property type="entry name" value="Lysozyme-like_dom_sf"/>
</dbReference>
<dbReference type="Gene3D" id="6.10.250.3150">
    <property type="match status" value="1"/>
</dbReference>
<feature type="domain" description="Transglycosylase SLT" evidence="2">
    <location>
        <begin position="191"/>
        <end position="251"/>
    </location>
</feature>
<dbReference type="Proteomes" id="UP000620075">
    <property type="component" value="Unassembled WGS sequence"/>
</dbReference>
<dbReference type="SUPFAM" id="SSF53955">
    <property type="entry name" value="Lysozyme-like"/>
    <property type="match status" value="1"/>
</dbReference>
<evidence type="ECO:0000313" key="3">
    <source>
        <dbReference type="EMBL" id="MBJ7602232.1"/>
    </source>
</evidence>
<name>A0A934K854_9BACT</name>
<dbReference type="EMBL" id="JAEKNQ010000018">
    <property type="protein sequence ID" value="MBJ7602232.1"/>
    <property type="molecule type" value="Genomic_DNA"/>
</dbReference>
<feature type="region of interest" description="Disordered" evidence="1">
    <location>
        <begin position="145"/>
        <end position="168"/>
    </location>
</feature>
<evidence type="ECO:0000313" key="4">
    <source>
        <dbReference type="Proteomes" id="UP000620075"/>
    </source>
</evidence>
<dbReference type="Pfam" id="PF01464">
    <property type="entry name" value="SLT"/>
    <property type="match status" value="1"/>
</dbReference>
<dbReference type="AlphaFoldDB" id="A0A934K854"/>
<feature type="compositionally biased region" description="Low complexity" evidence="1">
    <location>
        <begin position="150"/>
        <end position="168"/>
    </location>
</feature>
<dbReference type="InterPro" id="IPR008258">
    <property type="entry name" value="Transglycosylase_SLT_dom_1"/>
</dbReference>